<dbReference type="PANTHER" id="PTHR36917:SF1">
    <property type="entry name" value="INNER MEMBRANE-SPANNING PROTEIN YCIB"/>
    <property type="match status" value="1"/>
</dbReference>
<feature type="transmembrane region" description="Helical" evidence="5">
    <location>
        <begin position="117"/>
        <end position="139"/>
    </location>
</feature>
<organism evidence="6 7">
    <name type="scientific">Pseudaeromonas sharmana</name>
    <dbReference type="NCBI Taxonomy" id="328412"/>
    <lineage>
        <taxon>Bacteria</taxon>
        <taxon>Pseudomonadati</taxon>
        <taxon>Pseudomonadota</taxon>
        <taxon>Gammaproteobacteria</taxon>
        <taxon>Aeromonadales</taxon>
        <taxon>Aeromonadaceae</taxon>
        <taxon>Pseudaeromonas</taxon>
    </lineage>
</organism>
<evidence type="ECO:0000256" key="5">
    <source>
        <dbReference type="HAMAP-Rule" id="MF_00189"/>
    </source>
</evidence>
<dbReference type="NCBIfam" id="TIGR00997">
    <property type="entry name" value="ispZ"/>
    <property type="match status" value="1"/>
</dbReference>
<feature type="transmembrane region" description="Helical" evidence="5">
    <location>
        <begin position="151"/>
        <end position="170"/>
    </location>
</feature>
<evidence type="ECO:0000313" key="7">
    <source>
        <dbReference type="Proteomes" id="UP001595692"/>
    </source>
</evidence>
<keyword evidence="1 5" id="KW-1003">Cell membrane</keyword>
<keyword evidence="5" id="KW-0997">Cell inner membrane</keyword>
<name>A0ABV8CQQ2_9GAMM</name>
<dbReference type="Proteomes" id="UP001595692">
    <property type="component" value="Unassembled WGS sequence"/>
</dbReference>
<comment type="subcellular location">
    <subcellularLocation>
        <location evidence="5">Cell inner membrane</location>
        <topology evidence="5">Multi-pass membrane protein</topology>
    </subcellularLocation>
</comment>
<keyword evidence="3 5" id="KW-1133">Transmembrane helix</keyword>
<evidence type="ECO:0000256" key="2">
    <source>
        <dbReference type="ARBA" id="ARBA00022692"/>
    </source>
</evidence>
<gene>
    <name evidence="5" type="primary">yciB</name>
    <name evidence="6" type="ORF">ACFOSS_13850</name>
</gene>
<proteinExistence type="inferred from homology"/>
<keyword evidence="2 5" id="KW-0812">Transmembrane</keyword>
<dbReference type="RefSeq" id="WP_377153507.1">
    <property type="nucleotide sequence ID" value="NZ_JBHSAF010000014.1"/>
</dbReference>
<keyword evidence="4 5" id="KW-0472">Membrane</keyword>
<comment type="similarity">
    <text evidence="5">Belongs to the YciB family.</text>
</comment>
<feature type="transmembrane region" description="Helical" evidence="5">
    <location>
        <begin position="74"/>
        <end position="96"/>
    </location>
</feature>
<dbReference type="Pfam" id="PF04279">
    <property type="entry name" value="IspA"/>
    <property type="match status" value="1"/>
</dbReference>
<evidence type="ECO:0000256" key="4">
    <source>
        <dbReference type="ARBA" id="ARBA00023136"/>
    </source>
</evidence>
<reference evidence="7" key="1">
    <citation type="journal article" date="2019" name="Int. J. Syst. Evol. Microbiol.">
        <title>The Global Catalogue of Microorganisms (GCM) 10K type strain sequencing project: providing services to taxonomists for standard genome sequencing and annotation.</title>
        <authorList>
            <consortium name="The Broad Institute Genomics Platform"/>
            <consortium name="The Broad Institute Genome Sequencing Center for Infectious Disease"/>
            <person name="Wu L."/>
            <person name="Ma J."/>
        </authorList>
    </citation>
    <scope>NUCLEOTIDE SEQUENCE [LARGE SCALE GENOMIC DNA]</scope>
    <source>
        <strain evidence="7">CCUG 54939</strain>
    </source>
</reference>
<dbReference type="EMBL" id="JBHSAF010000014">
    <property type="protein sequence ID" value="MFC3914536.1"/>
    <property type="molecule type" value="Genomic_DNA"/>
</dbReference>
<accession>A0ABV8CQQ2</accession>
<comment type="function">
    <text evidence="5">Plays a role in cell envelope biogenesis, maintenance of cell envelope integrity and membrane homeostasis.</text>
</comment>
<dbReference type="HAMAP" id="MF_00189">
    <property type="entry name" value="YciB"/>
    <property type="match status" value="1"/>
</dbReference>
<dbReference type="NCBIfam" id="NF001324">
    <property type="entry name" value="PRK00259.1-2"/>
    <property type="match status" value="1"/>
</dbReference>
<keyword evidence="7" id="KW-1185">Reference proteome</keyword>
<dbReference type="NCBIfam" id="NF001325">
    <property type="entry name" value="PRK00259.1-3"/>
    <property type="match status" value="1"/>
</dbReference>
<feature type="transmembrane region" description="Helical" evidence="5">
    <location>
        <begin position="51"/>
        <end position="68"/>
    </location>
</feature>
<evidence type="ECO:0000256" key="1">
    <source>
        <dbReference type="ARBA" id="ARBA00022475"/>
    </source>
</evidence>
<evidence type="ECO:0000313" key="6">
    <source>
        <dbReference type="EMBL" id="MFC3914536.1"/>
    </source>
</evidence>
<sequence>MKQFFDFIPLLVFFAVYKFYDIYAATGALMVVTVLQIAITWFTLRKLEKMHLITLGMVLVFGGFTLFFHNDAFIKWKVTVINLLFSGALLVSQRVFKKPLIKQLLGKEMKLPDAIWNRINLAWSLFFALCAALNTWIAFTMSQELWVNFKVFGLLGMTLLFTVLTVVYLYRHLPAEEKGSE</sequence>
<protein>
    <recommendedName>
        <fullName evidence="5">Inner membrane-spanning protein YciB</fullName>
    </recommendedName>
</protein>
<feature type="transmembrane region" description="Helical" evidence="5">
    <location>
        <begin position="20"/>
        <end position="44"/>
    </location>
</feature>
<comment type="caution">
    <text evidence="6">The sequence shown here is derived from an EMBL/GenBank/DDBJ whole genome shotgun (WGS) entry which is preliminary data.</text>
</comment>
<evidence type="ECO:0000256" key="3">
    <source>
        <dbReference type="ARBA" id="ARBA00022989"/>
    </source>
</evidence>
<dbReference type="PANTHER" id="PTHR36917">
    <property type="entry name" value="INTRACELLULAR SEPTATION PROTEIN A-RELATED"/>
    <property type="match status" value="1"/>
</dbReference>
<dbReference type="InterPro" id="IPR006008">
    <property type="entry name" value="YciB"/>
</dbReference>